<dbReference type="SUPFAM" id="SSF52172">
    <property type="entry name" value="CheY-like"/>
    <property type="match status" value="1"/>
</dbReference>
<dbReference type="InterPro" id="IPR003018">
    <property type="entry name" value="GAF"/>
</dbReference>
<dbReference type="InterPro" id="IPR000700">
    <property type="entry name" value="PAS-assoc_C"/>
</dbReference>
<accession>A0A2N9AHT1</accession>
<evidence type="ECO:0000259" key="7">
    <source>
        <dbReference type="PROSITE" id="PS50043"/>
    </source>
</evidence>
<dbReference type="InterPro" id="IPR036388">
    <property type="entry name" value="WH-like_DNA-bd_sf"/>
</dbReference>
<dbReference type="GO" id="GO:0003677">
    <property type="term" value="F:DNA binding"/>
    <property type="evidence" value="ECO:0007669"/>
    <property type="project" value="UniProtKB-KW"/>
</dbReference>
<evidence type="ECO:0000313" key="11">
    <source>
        <dbReference type="EMBL" id="SOR26906.1"/>
    </source>
</evidence>
<dbReference type="AlphaFoldDB" id="A0A2N9AHT1"/>
<dbReference type="InterPro" id="IPR029016">
    <property type="entry name" value="GAF-like_dom_sf"/>
</dbReference>
<dbReference type="EMBL" id="LT962688">
    <property type="protein sequence ID" value="SOR26906.1"/>
    <property type="molecule type" value="Genomic_DNA"/>
</dbReference>
<keyword evidence="1" id="KW-0808">Transferase</keyword>
<reference evidence="12" key="1">
    <citation type="submission" date="2017-10" db="EMBL/GenBank/DDBJ databases">
        <authorList>
            <person name="Regsiter A."/>
            <person name="William W."/>
        </authorList>
    </citation>
    <scope>NUCLEOTIDE SEQUENCE [LARGE SCALE GENOMIC DNA]</scope>
</reference>
<keyword evidence="3" id="KW-0805">Transcription regulation</keyword>
<dbReference type="SMART" id="SM00448">
    <property type="entry name" value="REC"/>
    <property type="match status" value="1"/>
</dbReference>
<dbReference type="InterPro" id="IPR000014">
    <property type="entry name" value="PAS"/>
</dbReference>
<dbReference type="PROSITE" id="PS50113">
    <property type="entry name" value="PAC"/>
    <property type="match status" value="1"/>
</dbReference>
<protein>
    <submittedName>
        <fullName evidence="11">Response regulator with unusual domain prganisation: Domains: GAF, PAS, PAC, CheY-like and HTHLuxR</fullName>
    </submittedName>
</protein>
<feature type="domain" description="Response regulatory" evidence="8">
    <location>
        <begin position="440"/>
        <end position="555"/>
    </location>
</feature>
<dbReference type="GO" id="GO:0006355">
    <property type="term" value="P:regulation of DNA-templated transcription"/>
    <property type="evidence" value="ECO:0007669"/>
    <property type="project" value="InterPro"/>
</dbReference>
<evidence type="ECO:0000259" key="8">
    <source>
        <dbReference type="PROSITE" id="PS50110"/>
    </source>
</evidence>
<dbReference type="Pfam" id="PF00196">
    <property type="entry name" value="GerE"/>
    <property type="match status" value="1"/>
</dbReference>
<dbReference type="PROSITE" id="PS50110">
    <property type="entry name" value="RESPONSE_REGULATORY"/>
    <property type="match status" value="1"/>
</dbReference>
<dbReference type="PROSITE" id="PS50043">
    <property type="entry name" value="HTH_LUXR_2"/>
    <property type="match status" value="1"/>
</dbReference>
<dbReference type="Gene3D" id="3.30.450.20">
    <property type="entry name" value="PAS domain"/>
    <property type="match status" value="1"/>
</dbReference>
<keyword evidence="2" id="KW-0418">Kinase</keyword>
<dbReference type="PRINTS" id="PR00038">
    <property type="entry name" value="HTHLUXR"/>
</dbReference>
<evidence type="ECO:0000256" key="6">
    <source>
        <dbReference type="PROSITE-ProRule" id="PRU00169"/>
    </source>
</evidence>
<evidence type="ECO:0000256" key="2">
    <source>
        <dbReference type="ARBA" id="ARBA00022777"/>
    </source>
</evidence>
<evidence type="ECO:0000259" key="9">
    <source>
        <dbReference type="PROSITE" id="PS50112"/>
    </source>
</evidence>
<dbReference type="GO" id="GO:0016301">
    <property type="term" value="F:kinase activity"/>
    <property type="evidence" value="ECO:0007669"/>
    <property type="project" value="UniProtKB-KW"/>
</dbReference>
<dbReference type="SMART" id="SM00091">
    <property type="entry name" value="PAS"/>
    <property type="match status" value="2"/>
</dbReference>
<keyword evidence="5" id="KW-0804">Transcription</keyword>
<evidence type="ECO:0000256" key="5">
    <source>
        <dbReference type="ARBA" id="ARBA00023163"/>
    </source>
</evidence>
<feature type="domain" description="HTH luxR-type" evidence="7">
    <location>
        <begin position="571"/>
        <end position="636"/>
    </location>
</feature>
<gene>
    <name evidence="11" type="ORF">TK0001_0304</name>
</gene>
<feature type="domain" description="PAC" evidence="10">
    <location>
        <begin position="392"/>
        <end position="445"/>
    </location>
</feature>
<dbReference type="SUPFAM" id="SSF55785">
    <property type="entry name" value="PYP-like sensor domain (PAS domain)"/>
    <property type="match status" value="2"/>
</dbReference>
<name>A0A2N9AHT1_METEX</name>
<dbReference type="Pfam" id="PF08447">
    <property type="entry name" value="PAS_3"/>
    <property type="match status" value="1"/>
</dbReference>
<dbReference type="InterPro" id="IPR016032">
    <property type="entry name" value="Sig_transdc_resp-reg_C-effctor"/>
</dbReference>
<keyword evidence="4" id="KW-0238">DNA-binding</keyword>
<evidence type="ECO:0000256" key="4">
    <source>
        <dbReference type="ARBA" id="ARBA00023125"/>
    </source>
</evidence>
<dbReference type="NCBIfam" id="TIGR00229">
    <property type="entry name" value="sensory_box"/>
    <property type="match status" value="1"/>
</dbReference>
<dbReference type="InterPro" id="IPR000792">
    <property type="entry name" value="Tscrpt_reg_LuxR_C"/>
</dbReference>
<keyword evidence="6" id="KW-0597">Phosphoprotein</keyword>
<dbReference type="SUPFAM" id="SSF55781">
    <property type="entry name" value="GAF domain-like"/>
    <property type="match status" value="1"/>
</dbReference>
<evidence type="ECO:0000256" key="3">
    <source>
        <dbReference type="ARBA" id="ARBA00023015"/>
    </source>
</evidence>
<dbReference type="Gene3D" id="3.30.450.40">
    <property type="match status" value="1"/>
</dbReference>
<evidence type="ECO:0000313" key="12">
    <source>
        <dbReference type="Proteomes" id="UP000233769"/>
    </source>
</evidence>
<dbReference type="InterPro" id="IPR035965">
    <property type="entry name" value="PAS-like_dom_sf"/>
</dbReference>
<dbReference type="InterPro" id="IPR001789">
    <property type="entry name" value="Sig_transdc_resp-reg_receiver"/>
</dbReference>
<dbReference type="CDD" id="cd06170">
    <property type="entry name" value="LuxR_C_like"/>
    <property type="match status" value="1"/>
</dbReference>
<dbReference type="Gene3D" id="3.40.50.2300">
    <property type="match status" value="1"/>
</dbReference>
<dbReference type="Pfam" id="PF00072">
    <property type="entry name" value="Response_reg"/>
    <property type="match status" value="1"/>
</dbReference>
<feature type="domain" description="PAS" evidence="9">
    <location>
        <begin position="318"/>
        <end position="390"/>
    </location>
</feature>
<dbReference type="PANTHER" id="PTHR44688">
    <property type="entry name" value="DNA-BINDING TRANSCRIPTIONAL ACTIVATOR DEVR_DOSR"/>
    <property type="match status" value="1"/>
</dbReference>
<feature type="modified residue" description="4-aspartylphosphate" evidence="6">
    <location>
        <position position="489"/>
    </location>
</feature>
<dbReference type="Pfam" id="PF01590">
    <property type="entry name" value="GAF"/>
    <property type="match status" value="1"/>
</dbReference>
<dbReference type="InterPro" id="IPR013655">
    <property type="entry name" value="PAS_fold_3"/>
</dbReference>
<dbReference type="PANTHER" id="PTHR44688:SF16">
    <property type="entry name" value="DNA-BINDING TRANSCRIPTIONAL ACTIVATOR DEVR_DOSR"/>
    <property type="match status" value="1"/>
</dbReference>
<dbReference type="PROSITE" id="PS50112">
    <property type="entry name" value="PAS"/>
    <property type="match status" value="1"/>
</dbReference>
<evidence type="ECO:0000256" key="1">
    <source>
        <dbReference type="ARBA" id="ARBA00022679"/>
    </source>
</evidence>
<sequence>MNSSEMGPDAKSGRSPDVSAAKRIAAIPTMLEIVCRSTGLGFAAVAQVTDATWLACRVRDDAGFGLQADTVLRADAMPCREVRRHRQPVVIDDVGPDTAVLGLSSSGSFGFRSYISFPITMPDGEIFGTLCAIGKEPAALDRPEITGLFQQFSELIGLLLDAQRQPPVARPQLEEVGFASWERNEPLRALIEHLPVGAGLFGSDGQALVANAILQPLLSQGRVPGADPDAASHWTGYAGDGTVLDPRDHPFARALRGDRVPGTRFHHRGDDGTGRWTRISGVPLPGTTDNARTQNGKEPAVLLFAEEEREVAEIRRASDERFRRFAEHSTNVLWLADLESRRLTYLNHALQRVWGVAPEQLPSLESWLETIHSDDRDSVERTLERVWDGAAVVQEYRILRPSDGAVRRIRETVFPIAREDGRVRQLGGIAEDVAGHTGARIYLVDEDSPARRALLGLLQRAGYEVQVFAKAAALAEVASALQQGCVILDIESAGPESLTVAKALRAGRLALPVVVIGRSQGDVGFGVRAMKAGAVDYLEKPCEPAVLLTAVSAALAELRTDTERSHAHDDAKLRIAALSPREREVLEGLLAGGTNKSIGRALGLSPRTVEIHRARVMEALGARTLPEAVLTAARAGVQPTESQ</sequence>
<dbReference type="SMART" id="SM00065">
    <property type="entry name" value="GAF"/>
    <property type="match status" value="1"/>
</dbReference>
<dbReference type="SUPFAM" id="SSF46894">
    <property type="entry name" value="C-terminal effector domain of the bipartite response regulators"/>
    <property type="match status" value="1"/>
</dbReference>
<dbReference type="CDD" id="cd00130">
    <property type="entry name" value="PAS"/>
    <property type="match status" value="1"/>
</dbReference>
<dbReference type="SMART" id="SM00421">
    <property type="entry name" value="HTH_LUXR"/>
    <property type="match status" value="1"/>
</dbReference>
<dbReference type="InterPro" id="IPR011006">
    <property type="entry name" value="CheY-like_superfamily"/>
</dbReference>
<organism evidence="11 12">
    <name type="scientific">Methylorubrum extorquens</name>
    <name type="common">Methylobacterium dichloromethanicum</name>
    <name type="synonym">Methylobacterium extorquens</name>
    <dbReference type="NCBI Taxonomy" id="408"/>
    <lineage>
        <taxon>Bacteria</taxon>
        <taxon>Pseudomonadati</taxon>
        <taxon>Pseudomonadota</taxon>
        <taxon>Alphaproteobacteria</taxon>
        <taxon>Hyphomicrobiales</taxon>
        <taxon>Methylobacteriaceae</taxon>
        <taxon>Methylorubrum</taxon>
    </lineage>
</organism>
<dbReference type="GO" id="GO:0000160">
    <property type="term" value="P:phosphorelay signal transduction system"/>
    <property type="evidence" value="ECO:0007669"/>
    <property type="project" value="InterPro"/>
</dbReference>
<dbReference type="Gene3D" id="1.10.10.10">
    <property type="entry name" value="Winged helix-like DNA-binding domain superfamily/Winged helix DNA-binding domain"/>
    <property type="match status" value="1"/>
</dbReference>
<dbReference type="Proteomes" id="UP000233769">
    <property type="component" value="Chromosome tk0001"/>
</dbReference>
<evidence type="ECO:0000259" key="10">
    <source>
        <dbReference type="PROSITE" id="PS50113"/>
    </source>
</evidence>
<proteinExistence type="predicted"/>